<dbReference type="PANTHER" id="PTHR33434">
    <property type="entry name" value="DEGV DOMAIN-CONTAINING PROTEIN DR_1986-RELATED"/>
    <property type="match status" value="1"/>
</dbReference>
<proteinExistence type="predicted"/>
<name>A0A949NC20_9FIRM</name>
<dbReference type="PROSITE" id="PS51482">
    <property type="entry name" value="DEGV"/>
    <property type="match status" value="1"/>
</dbReference>
<dbReference type="SUPFAM" id="SSF82549">
    <property type="entry name" value="DAK1/DegV-like"/>
    <property type="match status" value="1"/>
</dbReference>
<dbReference type="Pfam" id="PF02645">
    <property type="entry name" value="DegV"/>
    <property type="match status" value="1"/>
</dbReference>
<evidence type="ECO:0000256" key="2">
    <source>
        <dbReference type="ARBA" id="ARBA00023121"/>
    </source>
</evidence>
<sequence length="287" mass="32006">MSEFIITTDNTSDLPDSYISENDLDILFLSYTIDGETYERENQLSAAEFYKRMRNGSMPTTAQINPDMAKEKFTKYLKEGKDILHISFSSGLSGSYNSCRIAAEELQEDFPDRRIVVVDSLCASLGEGLLVHKAVCQKKEGKSLAEITEWLEENKLHLCHNFTVDDLNHLYRGGRVSKAAAVFGTMVNIKPVLHVDDEGHLVPVSKVRGRKKSLTTLVDNMEKQVGKFENDTIFISHGDCLTDAEFVARLVRERFGIQSFLINTVGPTIGAHSGPGTVALFFMGNSR</sequence>
<reference evidence="3" key="1">
    <citation type="submission" date="2021-06" db="EMBL/GenBank/DDBJ databases">
        <title>Description of novel taxa of the family Lachnospiraceae.</title>
        <authorList>
            <person name="Chaplin A.V."/>
            <person name="Sokolova S.R."/>
            <person name="Pikina A.P."/>
            <person name="Korzhanova M."/>
            <person name="Belova V."/>
            <person name="Korostin D."/>
            <person name="Efimov B.A."/>
        </authorList>
    </citation>
    <scope>NUCLEOTIDE SEQUENCE</scope>
    <source>
        <strain evidence="3">ASD5720</strain>
    </source>
</reference>
<keyword evidence="2" id="KW-0446">Lipid-binding</keyword>
<protein>
    <submittedName>
        <fullName evidence="3">DegV family protein</fullName>
    </submittedName>
</protein>
<evidence type="ECO:0000313" key="3">
    <source>
        <dbReference type="EMBL" id="MBU9738182.1"/>
    </source>
</evidence>
<dbReference type="Proteomes" id="UP000712157">
    <property type="component" value="Unassembled WGS sequence"/>
</dbReference>
<dbReference type="Gene3D" id="2.20.28.50">
    <property type="entry name" value="degv family protein"/>
    <property type="match status" value="1"/>
</dbReference>
<evidence type="ECO:0000313" key="4">
    <source>
        <dbReference type="Proteomes" id="UP000712157"/>
    </source>
</evidence>
<dbReference type="InterPro" id="IPR050270">
    <property type="entry name" value="DegV_domain_contain"/>
</dbReference>
<comment type="caution">
    <text evidence="3">The sequence shown here is derived from an EMBL/GenBank/DDBJ whole genome shotgun (WGS) entry which is preliminary data.</text>
</comment>
<dbReference type="InterPro" id="IPR043168">
    <property type="entry name" value="DegV_C"/>
</dbReference>
<dbReference type="GO" id="GO:0008289">
    <property type="term" value="F:lipid binding"/>
    <property type="evidence" value="ECO:0007669"/>
    <property type="project" value="UniProtKB-KW"/>
</dbReference>
<dbReference type="Gene3D" id="3.40.50.10440">
    <property type="entry name" value="Dihydroxyacetone kinase, domain 1"/>
    <property type="match status" value="1"/>
</dbReference>
<evidence type="ECO:0000256" key="1">
    <source>
        <dbReference type="ARBA" id="ARBA00003238"/>
    </source>
</evidence>
<gene>
    <name evidence="3" type="ORF">KTH89_16690</name>
</gene>
<comment type="function">
    <text evidence="1">May bind long-chain fatty acids, such as palmitate, and may play a role in lipid transport or fatty acid metabolism.</text>
</comment>
<dbReference type="AlphaFoldDB" id="A0A949NC20"/>
<dbReference type="NCBIfam" id="TIGR00762">
    <property type="entry name" value="DegV"/>
    <property type="match status" value="1"/>
</dbReference>
<accession>A0A949NC20</accession>
<dbReference type="InterPro" id="IPR003797">
    <property type="entry name" value="DegV"/>
</dbReference>
<keyword evidence="4" id="KW-1185">Reference proteome</keyword>
<organism evidence="3 4">
    <name type="scientific">Diplocloster agilis</name>
    <dbReference type="NCBI Taxonomy" id="2850323"/>
    <lineage>
        <taxon>Bacteria</taxon>
        <taxon>Bacillati</taxon>
        <taxon>Bacillota</taxon>
        <taxon>Clostridia</taxon>
        <taxon>Lachnospirales</taxon>
        <taxon>Lachnospiraceae</taxon>
        <taxon>Diplocloster</taxon>
    </lineage>
</organism>
<dbReference type="Gene3D" id="3.30.1180.10">
    <property type="match status" value="1"/>
</dbReference>
<dbReference type="PANTHER" id="PTHR33434:SF3">
    <property type="entry name" value="DEGV DOMAIN-CONTAINING PROTEIN YITS"/>
    <property type="match status" value="1"/>
</dbReference>
<dbReference type="RefSeq" id="WP_158347409.1">
    <property type="nucleotide sequence ID" value="NZ_JAHQCW010000030.1"/>
</dbReference>
<dbReference type="EMBL" id="JAHQCW010000030">
    <property type="protein sequence ID" value="MBU9738182.1"/>
    <property type="molecule type" value="Genomic_DNA"/>
</dbReference>